<organism evidence="2 4">
    <name type="scientific">Chryseobacterium muglaense</name>
    <dbReference type="NCBI Taxonomy" id="2893752"/>
    <lineage>
        <taxon>Bacteria</taxon>
        <taxon>Pseudomonadati</taxon>
        <taxon>Bacteroidota</taxon>
        <taxon>Flavobacteriia</taxon>
        <taxon>Flavobacteriales</taxon>
        <taxon>Weeksellaceae</taxon>
        <taxon>Chryseobacterium group</taxon>
        <taxon>Chryseobacterium</taxon>
    </lineage>
</organism>
<dbReference type="AlphaFoldDB" id="A0A9Q3UTJ1"/>
<evidence type="ECO:0000313" key="2">
    <source>
        <dbReference type="EMBL" id="MCC9034107.1"/>
    </source>
</evidence>
<evidence type="ECO:0000313" key="3">
    <source>
        <dbReference type="Proteomes" id="UP000603715"/>
    </source>
</evidence>
<accession>A0A9Q3UTJ1</accession>
<evidence type="ECO:0000313" key="1">
    <source>
        <dbReference type="EMBL" id="MBD3905188.1"/>
    </source>
</evidence>
<dbReference type="Pfam" id="PF14137">
    <property type="entry name" value="DUF4304"/>
    <property type="match status" value="1"/>
</dbReference>
<reference evidence="2" key="1">
    <citation type="submission" date="2021-11" db="EMBL/GenBank/DDBJ databases">
        <title>Description of novel Chryseobacterium species.</title>
        <authorList>
            <person name="Saticioglu I.B."/>
            <person name="Ay H."/>
            <person name="Altun S."/>
            <person name="Duman M."/>
        </authorList>
    </citation>
    <scope>NUCLEOTIDE SEQUENCE</scope>
    <source>
        <strain evidence="2">C-39</strain>
    </source>
</reference>
<sequence length="227" mass="26460">MDTKTIFLDACNKIAAQLDGFEIYKKGQRLKKNSLDKDIFFEITFETSYMNAASHVMITPNIAIYSKMLKKWQKEKLKNEFCSGLIYGSHLGYITPHQTWKKWNLAGLNFERSVNEIANNIQKYVLPIFKLFNSKDNAIEFLKNNGTNFNKYAEDSLAPIDFLLYCSDKETAEIFFNNFIKNSISKGKILKFYEQLKTEKEIDLNHSEFYSAGHVKLAYMNDLLIYN</sequence>
<dbReference type="Proteomes" id="UP001107960">
    <property type="component" value="Unassembled WGS sequence"/>
</dbReference>
<proteinExistence type="predicted"/>
<evidence type="ECO:0008006" key="5">
    <source>
        <dbReference type="Google" id="ProtNLM"/>
    </source>
</evidence>
<evidence type="ECO:0000313" key="4">
    <source>
        <dbReference type="Proteomes" id="UP001107960"/>
    </source>
</evidence>
<dbReference type="EMBL" id="JAJJML010000001">
    <property type="protein sequence ID" value="MCC9034107.1"/>
    <property type="molecule type" value="Genomic_DNA"/>
</dbReference>
<keyword evidence="3" id="KW-1185">Reference proteome</keyword>
<dbReference type="RefSeq" id="WP_191179692.1">
    <property type="nucleotide sequence ID" value="NZ_JACXXP010000012.1"/>
</dbReference>
<reference evidence="1" key="3">
    <citation type="submission" date="2024-05" db="EMBL/GenBank/DDBJ databases">
        <title>Description of novel Chryseobacterium sp. strain C-2.</title>
        <authorList>
            <person name="Saticioglu I.B."/>
        </authorList>
    </citation>
    <scope>NUCLEOTIDE SEQUENCE</scope>
    <source>
        <strain evidence="1">C-2</strain>
    </source>
</reference>
<reference evidence="3" key="2">
    <citation type="submission" date="2023-07" db="EMBL/GenBank/DDBJ databases">
        <title>Description of novel Chryseobacterium sp. strain C-2.</title>
        <authorList>
            <person name="Saticioglu I.B."/>
        </authorList>
    </citation>
    <scope>NUCLEOTIDE SEQUENCE [LARGE SCALE GENOMIC DNA]</scope>
    <source>
        <strain evidence="3">C-2</strain>
    </source>
</reference>
<protein>
    <recommendedName>
        <fullName evidence="5">DUF4304 domain-containing protein</fullName>
    </recommendedName>
</protein>
<comment type="caution">
    <text evidence="2">The sequence shown here is derived from an EMBL/GenBank/DDBJ whole genome shotgun (WGS) entry which is preliminary data.</text>
</comment>
<dbReference type="EMBL" id="JACXXP010000012">
    <property type="protein sequence ID" value="MBD3905188.1"/>
    <property type="molecule type" value="Genomic_DNA"/>
</dbReference>
<dbReference type="Proteomes" id="UP000603715">
    <property type="component" value="Unassembled WGS sequence"/>
</dbReference>
<dbReference type="InterPro" id="IPR025412">
    <property type="entry name" value="DUF4304"/>
</dbReference>
<gene>
    <name evidence="1" type="ORF">IEW27_11375</name>
    <name evidence="2" type="ORF">LNP80_07525</name>
</gene>
<name>A0A9Q3UTJ1_9FLAO</name>